<sequence>MDVIIIIILRGNIGIIYVNLGLTSYSYPGLAQQILSSQAQFEIRTPNSPFSPANFKCRRSKPFPREFFASRNTFRISIGMKLLNCYQIAETWNFEVNSGYN</sequence>
<dbReference type="Proteomes" id="UP001234989">
    <property type="component" value="Chromosome 7"/>
</dbReference>
<accession>A0AAF0U5T7</accession>
<dbReference type="AlphaFoldDB" id="A0AAF0U5T7"/>
<keyword evidence="2" id="KW-1185">Reference proteome</keyword>
<dbReference type="EMBL" id="CP133618">
    <property type="protein sequence ID" value="WMV39763.1"/>
    <property type="molecule type" value="Genomic_DNA"/>
</dbReference>
<evidence type="ECO:0000313" key="1">
    <source>
        <dbReference type="EMBL" id="WMV39763.1"/>
    </source>
</evidence>
<reference evidence="1" key="1">
    <citation type="submission" date="2023-08" db="EMBL/GenBank/DDBJ databases">
        <title>A de novo genome assembly of Solanum verrucosum Schlechtendal, a Mexican diploid species geographically isolated from the other diploid A-genome species in potato relatives.</title>
        <authorList>
            <person name="Hosaka K."/>
        </authorList>
    </citation>
    <scope>NUCLEOTIDE SEQUENCE</scope>
    <source>
        <tissue evidence="1">Young leaves</tissue>
    </source>
</reference>
<name>A0AAF0U5T7_SOLVR</name>
<organism evidence="1 2">
    <name type="scientific">Solanum verrucosum</name>
    <dbReference type="NCBI Taxonomy" id="315347"/>
    <lineage>
        <taxon>Eukaryota</taxon>
        <taxon>Viridiplantae</taxon>
        <taxon>Streptophyta</taxon>
        <taxon>Embryophyta</taxon>
        <taxon>Tracheophyta</taxon>
        <taxon>Spermatophyta</taxon>
        <taxon>Magnoliopsida</taxon>
        <taxon>eudicotyledons</taxon>
        <taxon>Gunneridae</taxon>
        <taxon>Pentapetalae</taxon>
        <taxon>asterids</taxon>
        <taxon>lamiids</taxon>
        <taxon>Solanales</taxon>
        <taxon>Solanaceae</taxon>
        <taxon>Solanoideae</taxon>
        <taxon>Solaneae</taxon>
        <taxon>Solanum</taxon>
    </lineage>
</organism>
<gene>
    <name evidence="1" type="ORF">MTR67_033148</name>
</gene>
<evidence type="ECO:0000313" key="2">
    <source>
        <dbReference type="Proteomes" id="UP001234989"/>
    </source>
</evidence>
<protein>
    <submittedName>
        <fullName evidence="1">Uncharacterized protein</fullName>
    </submittedName>
</protein>
<proteinExistence type="predicted"/>